<dbReference type="EMBL" id="JBHGVX010000004">
    <property type="protein sequence ID" value="KAL1796593.1"/>
    <property type="molecule type" value="Genomic_DNA"/>
</dbReference>
<reference evidence="2 3" key="1">
    <citation type="submission" date="2024-09" db="EMBL/GenBank/DDBJ databases">
        <title>T2T genomes of carrot and Alternaria dauci and their utility for understanding host-pathogen interaction during carrot leaf blight disease.</title>
        <authorList>
            <person name="Liu W."/>
            <person name="Xu S."/>
            <person name="Ou C."/>
            <person name="Liu X."/>
            <person name="Zhuang F."/>
            <person name="Deng X.W."/>
        </authorList>
    </citation>
    <scope>NUCLEOTIDE SEQUENCE [LARGE SCALE GENOMIC DNA]</scope>
    <source>
        <strain evidence="2 3">A2016</strain>
    </source>
</reference>
<gene>
    <name evidence="2" type="ORF">ACET3X_005133</name>
</gene>
<proteinExistence type="predicted"/>
<accession>A0ABR3UJD8</accession>
<name>A0ABR3UJD8_9PLEO</name>
<dbReference type="PANTHER" id="PTHR38166">
    <property type="entry name" value="C2H2-TYPE DOMAIN-CONTAINING PROTEIN-RELATED"/>
    <property type="match status" value="1"/>
</dbReference>
<feature type="compositionally biased region" description="Basic residues" evidence="1">
    <location>
        <begin position="68"/>
        <end position="77"/>
    </location>
</feature>
<organism evidence="2 3">
    <name type="scientific">Alternaria dauci</name>
    <dbReference type="NCBI Taxonomy" id="48095"/>
    <lineage>
        <taxon>Eukaryota</taxon>
        <taxon>Fungi</taxon>
        <taxon>Dikarya</taxon>
        <taxon>Ascomycota</taxon>
        <taxon>Pezizomycotina</taxon>
        <taxon>Dothideomycetes</taxon>
        <taxon>Pleosporomycetidae</taxon>
        <taxon>Pleosporales</taxon>
        <taxon>Pleosporineae</taxon>
        <taxon>Pleosporaceae</taxon>
        <taxon>Alternaria</taxon>
        <taxon>Alternaria sect. Porri</taxon>
    </lineage>
</organism>
<protein>
    <submittedName>
        <fullName evidence="2">Uncharacterized protein</fullName>
    </submittedName>
</protein>
<dbReference type="GeneID" id="96085455"/>
<evidence type="ECO:0000313" key="3">
    <source>
        <dbReference type="Proteomes" id="UP001578633"/>
    </source>
</evidence>
<dbReference type="PANTHER" id="PTHR38166:SF1">
    <property type="entry name" value="C2H2-TYPE DOMAIN-CONTAINING PROTEIN"/>
    <property type="match status" value="1"/>
</dbReference>
<evidence type="ECO:0000256" key="1">
    <source>
        <dbReference type="SAM" id="MobiDB-lite"/>
    </source>
</evidence>
<dbReference type="Proteomes" id="UP001578633">
    <property type="component" value="Chromosome 4"/>
</dbReference>
<sequence>MRNPVLQSGANLGHGDSVGYSKTRVRATSSVNASHGGSGIQKRGETYIQNKMRNPTRPLDSAVDHTNAPRKAKRIQSKHVGDDDGGGGGGISDESRVVCPFRKYDPKSYQMSSCKGKGFNELAKMKDHFKQVHGSSQEVRNADLNFKKKEYTSLATLGDKWRLVFRRLFPHVASIPSPYANEQEDSDAFLYEVAKKVALIRNDDGLQELIIKIAQDLKEDRFTRSKSVDSAVALELEDSEITKVDEPITPPPWPYRGSSRMAVDEAYSELSPERAQKAIREPHSQAQSTALLWSYQWGSGAGLAPADDGARDARIQPSQAVSAAHFTLSESGSYFDLLHERTPQSGPDTVTASAPFTTQGNAPLDMSTGPFAISSHQPNDDFVYYDSTVAPMALNQHPHYLSTESFETLPATHPSLEEHSQIWTSIPSQYLDGLNEGFDTEDWVQTSMLSAEIGSCQDQGICVGG</sequence>
<comment type="caution">
    <text evidence="2">The sequence shown here is derived from an EMBL/GenBank/DDBJ whole genome shotgun (WGS) entry which is preliminary data.</text>
</comment>
<evidence type="ECO:0000313" key="2">
    <source>
        <dbReference type="EMBL" id="KAL1796593.1"/>
    </source>
</evidence>
<dbReference type="RefSeq" id="XP_069307177.1">
    <property type="nucleotide sequence ID" value="XM_069451304.1"/>
</dbReference>
<feature type="region of interest" description="Disordered" evidence="1">
    <location>
        <begin position="53"/>
        <end position="92"/>
    </location>
</feature>
<keyword evidence="3" id="KW-1185">Reference proteome</keyword>